<accession>A0A0A9EGN9</accession>
<sequence length="52" mass="6276">MMSHVMVKKHRAYWKHSKGHSLKLNFLTGEHRRSFLDLNAWRAWLLMALLQT</sequence>
<name>A0A0A9EGN9_ARUDO</name>
<dbReference type="EMBL" id="GBRH01199742">
    <property type="protein sequence ID" value="JAD98153.1"/>
    <property type="molecule type" value="Transcribed_RNA"/>
</dbReference>
<reference evidence="1" key="2">
    <citation type="journal article" date="2015" name="Data Brief">
        <title>Shoot transcriptome of the giant reed, Arundo donax.</title>
        <authorList>
            <person name="Barrero R.A."/>
            <person name="Guerrero F.D."/>
            <person name="Moolhuijzen P."/>
            <person name="Goolsby J.A."/>
            <person name="Tidwell J."/>
            <person name="Bellgard S.E."/>
            <person name="Bellgard M.I."/>
        </authorList>
    </citation>
    <scope>NUCLEOTIDE SEQUENCE</scope>
    <source>
        <tissue evidence="1">Shoot tissue taken approximately 20 cm above the soil surface</tissue>
    </source>
</reference>
<dbReference type="AlphaFoldDB" id="A0A0A9EGN9"/>
<proteinExistence type="predicted"/>
<organism evidence="1">
    <name type="scientific">Arundo donax</name>
    <name type="common">Giant reed</name>
    <name type="synonym">Donax arundinaceus</name>
    <dbReference type="NCBI Taxonomy" id="35708"/>
    <lineage>
        <taxon>Eukaryota</taxon>
        <taxon>Viridiplantae</taxon>
        <taxon>Streptophyta</taxon>
        <taxon>Embryophyta</taxon>
        <taxon>Tracheophyta</taxon>
        <taxon>Spermatophyta</taxon>
        <taxon>Magnoliopsida</taxon>
        <taxon>Liliopsida</taxon>
        <taxon>Poales</taxon>
        <taxon>Poaceae</taxon>
        <taxon>PACMAD clade</taxon>
        <taxon>Arundinoideae</taxon>
        <taxon>Arundineae</taxon>
        <taxon>Arundo</taxon>
    </lineage>
</organism>
<protein>
    <submittedName>
        <fullName evidence="1">Uncharacterized protein</fullName>
    </submittedName>
</protein>
<reference evidence="1" key="1">
    <citation type="submission" date="2014-09" db="EMBL/GenBank/DDBJ databases">
        <authorList>
            <person name="Magalhaes I.L.F."/>
            <person name="Oliveira U."/>
            <person name="Santos F.R."/>
            <person name="Vidigal T.H.D.A."/>
            <person name="Brescovit A.D."/>
            <person name="Santos A.J."/>
        </authorList>
    </citation>
    <scope>NUCLEOTIDE SEQUENCE</scope>
    <source>
        <tissue evidence="1">Shoot tissue taken approximately 20 cm above the soil surface</tissue>
    </source>
</reference>
<evidence type="ECO:0000313" key="1">
    <source>
        <dbReference type="EMBL" id="JAD98153.1"/>
    </source>
</evidence>